<feature type="region of interest" description="Disordered" evidence="1">
    <location>
        <begin position="142"/>
        <end position="165"/>
    </location>
</feature>
<sequence length="197" mass="22164">MARENAIIDNFLEDLAYLSDEENTKSSDEEDKRASKKNRMSKLLPFYQTRNDIFGYFSEDRIMKTFRLDKDSIQFILEVGPVPRSMLTGDRTCDVTEKTSKVTVESATIHATANVEITEKTAKVIVQNTIISAITSVASRAVNRSPNTSQEPPPSVRSPKSGPLPRCMLTGNGTCDITEKTSKCRWKCYESFRPLEP</sequence>
<organism evidence="2 3">
    <name type="scientific">Daphnia magna</name>
    <dbReference type="NCBI Taxonomy" id="35525"/>
    <lineage>
        <taxon>Eukaryota</taxon>
        <taxon>Metazoa</taxon>
        <taxon>Ecdysozoa</taxon>
        <taxon>Arthropoda</taxon>
        <taxon>Crustacea</taxon>
        <taxon>Branchiopoda</taxon>
        <taxon>Diplostraca</taxon>
        <taxon>Cladocera</taxon>
        <taxon>Anomopoda</taxon>
        <taxon>Daphniidae</taxon>
        <taxon>Daphnia</taxon>
    </lineage>
</organism>
<protein>
    <submittedName>
        <fullName evidence="2">Uncharacterized protein</fullName>
    </submittedName>
</protein>
<evidence type="ECO:0000256" key="1">
    <source>
        <dbReference type="SAM" id="MobiDB-lite"/>
    </source>
</evidence>
<gene>
    <name evidence="2" type="ORF">OUZ56_029700</name>
</gene>
<name>A0ABR0B7K4_9CRUS</name>
<keyword evidence="3" id="KW-1185">Reference proteome</keyword>
<proteinExistence type="predicted"/>
<reference evidence="2 3" key="1">
    <citation type="journal article" date="2023" name="Nucleic Acids Res.">
        <title>The hologenome of Daphnia magna reveals possible DNA methylation and microbiome-mediated evolution of the host genome.</title>
        <authorList>
            <person name="Chaturvedi A."/>
            <person name="Li X."/>
            <person name="Dhandapani V."/>
            <person name="Marshall H."/>
            <person name="Kissane S."/>
            <person name="Cuenca-Cambronero M."/>
            <person name="Asole G."/>
            <person name="Calvet F."/>
            <person name="Ruiz-Romero M."/>
            <person name="Marangio P."/>
            <person name="Guigo R."/>
            <person name="Rago D."/>
            <person name="Mirbahai L."/>
            <person name="Eastwood N."/>
            <person name="Colbourne J.K."/>
            <person name="Zhou J."/>
            <person name="Mallon E."/>
            <person name="Orsini L."/>
        </authorList>
    </citation>
    <scope>NUCLEOTIDE SEQUENCE [LARGE SCALE GENOMIC DNA]</scope>
    <source>
        <strain evidence="2">LRV0_1</strain>
    </source>
</reference>
<dbReference type="EMBL" id="JAOYFB010000040">
    <property type="protein sequence ID" value="KAK4037669.1"/>
    <property type="molecule type" value="Genomic_DNA"/>
</dbReference>
<evidence type="ECO:0000313" key="3">
    <source>
        <dbReference type="Proteomes" id="UP001234178"/>
    </source>
</evidence>
<evidence type="ECO:0000313" key="2">
    <source>
        <dbReference type="EMBL" id="KAK4037669.1"/>
    </source>
</evidence>
<dbReference type="Proteomes" id="UP001234178">
    <property type="component" value="Unassembled WGS sequence"/>
</dbReference>
<accession>A0ABR0B7K4</accession>
<comment type="caution">
    <text evidence="2">The sequence shown here is derived from an EMBL/GenBank/DDBJ whole genome shotgun (WGS) entry which is preliminary data.</text>
</comment>